<evidence type="ECO:0000313" key="3">
    <source>
        <dbReference type="Proteomes" id="UP000215914"/>
    </source>
</evidence>
<evidence type="ECO:0000313" key="2">
    <source>
        <dbReference type="EMBL" id="KAF5767269.1"/>
    </source>
</evidence>
<organism evidence="2 3">
    <name type="scientific">Helianthus annuus</name>
    <name type="common">Common sunflower</name>
    <dbReference type="NCBI Taxonomy" id="4232"/>
    <lineage>
        <taxon>Eukaryota</taxon>
        <taxon>Viridiplantae</taxon>
        <taxon>Streptophyta</taxon>
        <taxon>Embryophyta</taxon>
        <taxon>Tracheophyta</taxon>
        <taxon>Spermatophyta</taxon>
        <taxon>Magnoliopsida</taxon>
        <taxon>eudicotyledons</taxon>
        <taxon>Gunneridae</taxon>
        <taxon>Pentapetalae</taxon>
        <taxon>asterids</taxon>
        <taxon>campanulids</taxon>
        <taxon>Asterales</taxon>
        <taxon>Asteraceae</taxon>
        <taxon>Asteroideae</taxon>
        <taxon>Heliantheae alliance</taxon>
        <taxon>Heliantheae</taxon>
        <taxon>Helianthus</taxon>
    </lineage>
</organism>
<protein>
    <submittedName>
        <fullName evidence="2">Uncharacterized protein</fullName>
    </submittedName>
</protein>
<gene>
    <name evidence="2" type="ORF">HanXRQr2_Chr14g0622351</name>
</gene>
<name>A0A9K3E772_HELAN</name>
<keyword evidence="3" id="KW-1185">Reference proteome</keyword>
<accession>A0A9K3E772</accession>
<dbReference type="Gramene" id="mRNA:HanXRQr2_Chr14g0622351">
    <property type="protein sequence ID" value="mRNA:HanXRQr2_Chr14g0622351"/>
    <property type="gene ID" value="HanXRQr2_Chr14g0622351"/>
</dbReference>
<reference evidence="2" key="1">
    <citation type="journal article" date="2017" name="Nature">
        <title>The sunflower genome provides insights into oil metabolism, flowering and Asterid evolution.</title>
        <authorList>
            <person name="Badouin H."/>
            <person name="Gouzy J."/>
            <person name="Grassa C.J."/>
            <person name="Murat F."/>
            <person name="Staton S.E."/>
            <person name="Cottret L."/>
            <person name="Lelandais-Briere C."/>
            <person name="Owens G.L."/>
            <person name="Carrere S."/>
            <person name="Mayjonade B."/>
            <person name="Legrand L."/>
            <person name="Gill N."/>
            <person name="Kane N.C."/>
            <person name="Bowers J.E."/>
            <person name="Hubner S."/>
            <person name="Bellec A."/>
            <person name="Berard A."/>
            <person name="Berges H."/>
            <person name="Blanchet N."/>
            <person name="Boniface M.C."/>
            <person name="Brunel D."/>
            <person name="Catrice O."/>
            <person name="Chaidir N."/>
            <person name="Claudel C."/>
            <person name="Donnadieu C."/>
            <person name="Faraut T."/>
            <person name="Fievet G."/>
            <person name="Helmstetter N."/>
            <person name="King M."/>
            <person name="Knapp S.J."/>
            <person name="Lai Z."/>
            <person name="Le Paslier M.C."/>
            <person name="Lippi Y."/>
            <person name="Lorenzon L."/>
            <person name="Mandel J.R."/>
            <person name="Marage G."/>
            <person name="Marchand G."/>
            <person name="Marquand E."/>
            <person name="Bret-Mestries E."/>
            <person name="Morien E."/>
            <person name="Nambeesan S."/>
            <person name="Nguyen T."/>
            <person name="Pegot-Espagnet P."/>
            <person name="Pouilly N."/>
            <person name="Raftis F."/>
            <person name="Sallet E."/>
            <person name="Schiex T."/>
            <person name="Thomas J."/>
            <person name="Vandecasteele C."/>
            <person name="Vares D."/>
            <person name="Vear F."/>
            <person name="Vautrin S."/>
            <person name="Crespi M."/>
            <person name="Mangin B."/>
            <person name="Burke J.M."/>
            <person name="Salse J."/>
            <person name="Munos S."/>
            <person name="Vincourt P."/>
            <person name="Rieseberg L.H."/>
            <person name="Langlade N.B."/>
        </authorList>
    </citation>
    <scope>NUCLEOTIDE SEQUENCE</scope>
    <source>
        <tissue evidence="2">Leaves</tissue>
    </source>
</reference>
<dbReference type="AlphaFoldDB" id="A0A9K3E772"/>
<dbReference type="EMBL" id="MNCJ02000329">
    <property type="protein sequence ID" value="KAF5767269.1"/>
    <property type="molecule type" value="Genomic_DNA"/>
</dbReference>
<keyword evidence="1" id="KW-0812">Transmembrane</keyword>
<keyword evidence="1" id="KW-0472">Membrane</keyword>
<feature type="transmembrane region" description="Helical" evidence="1">
    <location>
        <begin position="7"/>
        <end position="27"/>
    </location>
</feature>
<evidence type="ECO:0000256" key="1">
    <source>
        <dbReference type="SAM" id="Phobius"/>
    </source>
</evidence>
<sequence length="114" mass="12889">MTNILLFLIEGICFLVPIIEEFIYIFGGWCPNSWKGFTVAAFKDLVPVIKLSISSGIMLCLEKFMGVMDKVNNWRKALAAIANIYTWLAYHGRQRGYRLSSGCIKIITEFGSNT</sequence>
<feature type="transmembrane region" description="Helical" evidence="1">
    <location>
        <begin position="47"/>
        <end position="66"/>
    </location>
</feature>
<reference evidence="2" key="2">
    <citation type="submission" date="2020-06" db="EMBL/GenBank/DDBJ databases">
        <title>Helianthus annuus Genome sequencing and assembly Release 2.</title>
        <authorList>
            <person name="Gouzy J."/>
            <person name="Langlade N."/>
            <person name="Munos S."/>
        </authorList>
    </citation>
    <scope>NUCLEOTIDE SEQUENCE</scope>
    <source>
        <tissue evidence="2">Leaves</tissue>
    </source>
</reference>
<keyword evidence="1" id="KW-1133">Transmembrane helix</keyword>
<proteinExistence type="predicted"/>
<dbReference type="Proteomes" id="UP000215914">
    <property type="component" value="Unassembled WGS sequence"/>
</dbReference>
<comment type="caution">
    <text evidence="2">The sequence shown here is derived from an EMBL/GenBank/DDBJ whole genome shotgun (WGS) entry which is preliminary data.</text>
</comment>